<reference evidence="2" key="1">
    <citation type="submission" date="2020-07" db="EMBL/GenBank/DDBJ databases">
        <title>Multicomponent nature underlies the extraordinary mechanical properties of spider dragline silk.</title>
        <authorList>
            <person name="Kono N."/>
            <person name="Nakamura H."/>
            <person name="Mori M."/>
            <person name="Yoshida Y."/>
            <person name="Ohtoshi R."/>
            <person name="Malay A.D."/>
            <person name="Moran D.A.P."/>
            <person name="Tomita M."/>
            <person name="Numata K."/>
            <person name="Arakawa K."/>
        </authorList>
    </citation>
    <scope>NUCLEOTIDE SEQUENCE</scope>
</reference>
<dbReference type="InterPro" id="IPR024324">
    <property type="entry name" value="Condensin_cplx_su1_N"/>
</dbReference>
<proteinExistence type="predicted"/>
<dbReference type="Proteomes" id="UP000887116">
    <property type="component" value="Unassembled WGS sequence"/>
</dbReference>
<dbReference type="AlphaFoldDB" id="A0A8X6FYV2"/>
<evidence type="ECO:0000313" key="2">
    <source>
        <dbReference type="EMBL" id="GFQ92021.1"/>
    </source>
</evidence>
<organism evidence="2 3">
    <name type="scientific">Trichonephila clavata</name>
    <name type="common">Joro spider</name>
    <name type="synonym">Nephila clavata</name>
    <dbReference type="NCBI Taxonomy" id="2740835"/>
    <lineage>
        <taxon>Eukaryota</taxon>
        <taxon>Metazoa</taxon>
        <taxon>Ecdysozoa</taxon>
        <taxon>Arthropoda</taxon>
        <taxon>Chelicerata</taxon>
        <taxon>Arachnida</taxon>
        <taxon>Araneae</taxon>
        <taxon>Araneomorphae</taxon>
        <taxon>Entelegynae</taxon>
        <taxon>Araneoidea</taxon>
        <taxon>Nephilidae</taxon>
        <taxon>Trichonephila</taxon>
    </lineage>
</organism>
<gene>
    <name evidence="2" type="primary">NCAPD2</name>
    <name evidence="2" type="ORF">TNCT_642391</name>
</gene>
<dbReference type="EMBL" id="BMAO01023955">
    <property type="protein sequence ID" value="GFQ92021.1"/>
    <property type="molecule type" value="Genomic_DNA"/>
</dbReference>
<dbReference type="OrthoDB" id="436262at2759"/>
<evidence type="ECO:0000313" key="3">
    <source>
        <dbReference type="Proteomes" id="UP000887116"/>
    </source>
</evidence>
<dbReference type="Pfam" id="PF12922">
    <property type="entry name" value="Cnd1_N"/>
    <property type="match status" value="1"/>
</dbReference>
<comment type="caution">
    <text evidence="2">The sequence shown here is derived from an EMBL/GenBank/DDBJ whole genome shotgun (WGS) entry which is preliminary data.</text>
</comment>
<feature type="domain" description="Condensin complex subunit 1 N-terminal" evidence="1">
    <location>
        <begin position="92"/>
        <end position="208"/>
    </location>
</feature>
<name>A0A8X6FYV2_TRICU</name>
<evidence type="ECO:0000259" key="1">
    <source>
        <dbReference type="Pfam" id="PF12922"/>
    </source>
</evidence>
<protein>
    <submittedName>
        <fullName evidence="2">Condensin complex subunit 1</fullName>
    </submittedName>
</protein>
<accession>A0A8X6FYV2</accession>
<keyword evidence="3" id="KW-1185">Reference proteome</keyword>
<sequence length="209" mass="24974">MIPVGYFSEKFQNNMCDIEFIIPSRFENLFSSTSRHYTVKEVLSKQSVTVEVLQLKRLMYEDGETFIFKHFDLYCNLIRQFPEFDEGLKISAFRILLQVSKKVIETLTDTLEDETEEYDIQLSSKCRNMILMSVYLLCQFTHAFEEEIIKKNANVNIGKGRKKKMTIEETELSEWPEERLKFFVTLKKIFQLPIRKFWNPPIIDYEFIK</sequence>